<feature type="compositionally biased region" description="Basic and acidic residues" evidence="9">
    <location>
        <begin position="162"/>
        <end position="171"/>
    </location>
</feature>
<evidence type="ECO:0000256" key="8">
    <source>
        <dbReference type="ARBA" id="ARBA00035419"/>
    </source>
</evidence>
<evidence type="ECO:0000256" key="9">
    <source>
        <dbReference type="SAM" id="MobiDB-lite"/>
    </source>
</evidence>
<name>A0A7R9G901_9CRUS</name>
<dbReference type="Proteomes" id="UP000678499">
    <property type="component" value="Unassembled WGS sequence"/>
</dbReference>
<reference evidence="10" key="1">
    <citation type="submission" date="2020-11" db="EMBL/GenBank/DDBJ databases">
        <authorList>
            <person name="Tran Van P."/>
        </authorList>
    </citation>
    <scope>NUCLEOTIDE SEQUENCE</scope>
</reference>
<dbReference type="InterPro" id="IPR019373">
    <property type="entry name" value="Ribosomal_mL51"/>
</dbReference>
<evidence type="ECO:0000313" key="11">
    <source>
        <dbReference type="Proteomes" id="UP000678499"/>
    </source>
</evidence>
<protein>
    <recommendedName>
        <fullName evidence="7">Large ribosomal subunit protein mL51</fullName>
    </recommendedName>
    <alternativeName>
        <fullName evidence="8">39S ribosomal protein L51, mitochondrial</fullName>
    </alternativeName>
</protein>
<dbReference type="EMBL" id="CAJPEX010000155">
    <property type="protein sequence ID" value="CAG0913805.1"/>
    <property type="molecule type" value="Genomic_DNA"/>
</dbReference>
<gene>
    <name evidence="10" type="ORF">NMOB1V02_LOCUS1527</name>
</gene>
<dbReference type="PANTHER" id="PTHR13409">
    <property type="entry name" value="MITOCHONDRIAL 39S RIBOSOMAL PROTEIN L51"/>
    <property type="match status" value="1"/>
</dbReference>
<comment type="similarity">
    <text evidence="2">Belongs to the mitochondrion-specific ribosomal protein mL51 family.</text>
</comment>
<evidence type="ECO:0000313" key="10">
    <source>
        <dbReference type="EMBL" id="CAD7273653.1"/>
    </source>
</evidence>
<comment type="subcellular location">
    <subcellularLocation>
        <location evidence="1">Mitochondrion</location>
    </subcellularLocation>
</comment>
<feature type="region of interest" description="Disordered" evidence="9">
    <location>
        <begin position="162"/>
        <end position="193"/>
    </location>
</feature>
<keyword evidence="11" id="KW-1185">Reference proteome</keyword>
<proteinExistence type="inferred from homology"/>
<dbReference type="GO" id="GO:0006412">
    <property type="term" value="P:translation"/>
    <property type="evidence" value="ECO:0007669"/>
    <property type="project" value="TreeGrafter"/>
</dbReference>
<evidence type="ECO:0000256" key="5">
    <source>
        <dbReference type="ARBA" id="ARBA00023128"/>
    </source>
</evidence>
<dbReference type="EMBL" id="OA882192">
    <property type="protein sequence ID" value="CAD7273653.1"/>
    <property type="molecule type" value="Genomic_DNA"/>
</dbReference>
<dbReference type="Pfam" id="PF10244">
    <property type="entry name" value="MRP-L51"/>
    <property type="match status" value="1"/>
</dbReference>
<evidence type="ECO:0000256" key="4">
    <source>
        <dbReference type="ARBA" id="ARBA00022980"/>
    </source>
</evidence>
<sequence>MLFFGSFFKSITTGISSLPVITSVRNIQYFSERVAKGPLLKRRGYVDKGKLSGLLPRDEMAASGKQLVPVYRPKDVWSERRALFGQNDYIDILGSGKVHPVDLMYNVPKWLRGFRGNEMQMLVRKRKIFGAWMQEHRPKKWMDMEKRVRYLYKRLNHKKESRRLYSGEHKTPTGPTLKDYIQGRAKPRYSDDL</sequence>
<dbReference type="AlphaFoldDB" id="A0A7R9G901"/>
<keyword evidence="5" id="KW-0496">Mitochondrion</keyword>
<keyword evidence="4" id="KW-0689">Ribosomal protein</keyword>
<dbReference type="PANTHER" id="PTHR13409:SF0">
    <property type="entry name" value="LARGE RIBOSOMAL SUBUNIT PROTEIN ML51"/>
    <property type="match status" value="1"/>
</dbReference>
<keyword evidence="3" id="KW-0809">Transit peptide</keyword>
<dbReference type="GO" id="GO:0005762">
    <property type="term" value="C:mitochondrial large ribosomal subunit"/>
    <property type="evidence" value="ECO:0007669"/>
    <property type="project" value="TreeGrafter"/>
</dbReference>
<organism evidence="10">
    <name type="scientific">Notodromas monacha</name>
    <dbReference type="NCBI Taxonomy" id="399045"/>
    <lineage>
        <taxon>Eukaryota</taxon>
        <taxon>Metazoa</taxon>
        <taxon>Ecdysozoa</taxon>
        <taxon>Arthropoda</taxon>
        <taxon>Crustacea</taxon>
        <taxon>Oligostraca</taxon>
        <taxon>Ostracoda</taxon>
        <taxon>Podocopa</taxon>
        <taxon>Podocopida</taxon>
        <taxon>Cypridocopina</taxon>
        <taxon>Cypridoidea</taxon>
        <taxon>Cyprididae</taxon>
        <taxon>Notodromas</taxon>
    </lineage>
</organism>
<dbReference type="OrthoDB" id="10059330at2759"/>
<evidence type="ECO:0000256" key="1">
    <source>
        <dbReference type="ARBA" id="ARBA00004173"/>
    </source>
</evidence>
<evidence type="ECO:0000256" key="6">
    <source>
        <dbReference type="ARBA" id="ARBA00023274"/>
    </source>
</evidence>
<accession>A0A7R9G901</accession>
<evidence type="ECO:0000256" key="3">
    <source>
        <dbReference type="ARBA" id="ARBA00022946"/>
    </source>
</evidence>
<dbReference type="GO" id="GO:0003735">
    <property type="term" value="F:structural constituent of ribosome"/>
    <property type="evidence" value="ECO:0007669"/>
    <property type="project" value="InterPro"/>
</dbReference>
<evidence type="ECO:0000256" key="7">
    <source>
        <dbReference type="ARBA" id="ARBA00035182"/>
    </source>
</evidence>
<keyword evidence="6" id="KW-0687">Ribonucleoprotein</keyword>
<evidence type="ECO:0000256" key="2">
    <source>
        <dbReference type="ARBA" id="ARBA00010972"/>
    </source>
</evidence>